<keyword evidence="3" id="KW-1185">Reference proteome</keyword>
<evidence type="ECO:0000313" key="3">
    <source>
        <dbReference type="Proteomes" id="UP000218334"/>
    </source>
</evidence>
<evidence type="ECO:0000256" key="1">
    <source>
        <dbReference type="SAM" id="MobiDB-lite"/>
    </source>
</evidence>
<dbReference type="EMBL" id="KZ293418">
    <property type="protein sequence ID" value="PBK74574.1"/>
    <property type="molecule type" value="Genomic_DNA"/>
</dbReference>
<evidence type="ECO:0008006" key="4">
    <source>
        <dbReference type="Google" id="ProtNLM"/>
    </source>
</evidence>
<proteinExistence type="predicted"/>
<dbReference type="AlphaFoldDB" id="A0A2H3BZX2"/>
<name>A0A2H3BZX2_9AGAR</name>
<reference evidence="3" key="1">
    <citation type="journal article" date="2017" name="Nat. Ecol. Evol.">
        <title>Genome expansion and lineage-specific genetic innovations in the forest pathogenic fungi Armillaria.</title>
        <authorList>
            <person name="Sipos G."/>
            <person name="Prasanna A.N."/>
            <person name="Walter M.C."/>
            <person name="O'Connor E."/>
            <person name="Balint B."/>
            <person name="Krizsan K."/>
            <person name="Kiss B."/>
            <person name="Hess J."/>
            <person name="Varga T."/>
            <person name="Slot J."/>
            <person name="Riley R."/>
            <person name="Boka B."/>
            <person name="Rigling D."/>
            <person name="Barry K."/>
            <person name="Lee J."/>
            <person name="Mihaltcheva S."/>
            <person name="LaButti K."/>
            <person name="Lipzen A."/>
            <person name="Waldron R."/>
            <person name="Moloney N.M."/>
            <person name="Sperisen C."/>
            <person name="Kredics L."/>
            <person name="Vagvoelgyi C."/>
            <person name="Patrignani A."/>
            <person name="Fitzpatrick D."/>
            <person name="Nagy I."/>
            <person name="Doyle S."/>
            <person name="Anderson J.B."/>
            <person name="Grigoriev I.V."/>
            <person name="Gueldener U."/>
            <person name="Muensterkoetter M."/>
            <person name="Nagy L.G."/>
        </authorList>
    </citation>
    <scope>NUCLEOTIDE SEQUENCE [LARGE SCALE GENOMIC DNA]</scope>
    <source>
        <strain evidence="3">28-4</strain>
    </source>
</reference>
<protein>
    <recommendedName>
        <fullName evidence="4">Retrotransposon gag domain-containing protein</fullName>
    </recommendedName>
</protein>
<gene>
    <name evidence="2" type="ORF">ARMSODRAFT_1013578</name>
</gene>
<dbReference type="Proteomes" id="UP000218334">
    <property type="component" value="Unassembled WGS sequence"/>
</dbReference>
<accession>A0A2H3BZX2</accession>
<sequence>MVEEVHEKKMFDLDMGNGPATTYFQELEKEAKLTHQQYNEGEQGLMVKAVQLGIPESYSKFISMTGFNMPHVYQEWKARVLIMYEECQKKWIFDQITSTSHDSHPQKNTSTTATSNKAGGTTSLPLAKPTSSAPRDLGTGRWQPVKMTTYHGAGEPMDISQL</sequence>
<feature type="compositionally biased region" description="Polar residues" evidence="1">
    <location>
        <begin position="98"/>
        <end position="133"/>
    </location>
</feature>
<organism evidence="2 3">
    <name type="scientific">Armillaria solidipes</name>
    <dbReference type="NCBI Taxonomy" id="1076256"/>
    <lineage>
        <taxon>Eukaryota</taxon>
        <taxon>Fungi</taxon>
        <taxon>Dikarya</taxon>
        <taxon>Basidiomycota</taxon>
        <taxon>Agaricomycotina</taxon>
        <taxon>Agaricomycetes</taxon>
        <taxon>Agaricomycetidae</taxon>
        <taxon>Agaricales</taxon>
        <taxon>Marasmiineae</taxon>
        <taxon>Physalacriaceae</taxon>
        <taxon>Armillaria</taxon>
    </lineage>
</organism>
<feature type="region of interest" description="Disordered" evidence="1">
    <location>
        <begin position="98"/>
        <end position="162"/>
    </location>
</feature>
<evidence type="ECO:0000313" key="2">
    <source>
        <dbReference type="EMBL" id="PBK74574.1"/>
    </source>
</evidence>